<dbReference type="InterPro" id="IPR036279">
    <property type="entry name" value="5-3_exonuclease_C_sf"/>
</dbReference>
<proteinExistence type="predicted"/>
<dbReference type="Pfam" id="PF02739">
    <property type="entry name" value="5_3_exonuc_N"/>
    <property type="match status" value="1"/>
</dbReference>
<organism evidence="5 6">
    <name type="scientific">Rheinheimera mesophila</name>
    <dbReference type="NCBI Taxonomy" id="1547515"/>
    <lineage>
        <taxon>Bacteria</taxon>
        <taxon>Pseudomonadati</taxon>
        <taxon>Pseudomonadota</taxon>
        <taxon>Gammaproteobacteria</taxon>
        <taxon>Chromatiales</taxon>
        <taxon>Chromatiaceae</taxon>
        <taxon>Rheinheimera</taxon>
    </lineage>
</organism>
<dbReference type="Pfam" id="PF01367">
    <property type="entry name" value="5_3_exonuc"/>
    <property type="match status" value="1"/>
</dbReference>
<dbReference type="Proteomes" id="UP000276260">
    <property type="component" value="Unassembled WGS sequence"/>
</dbReference>
<dbReference type="CDD" id="cd09898">
    <property type="entry name" value="H3TH_53EXO"/>
    <property type="match status" value="1"/>
</dbReference>
<dbReference type="GO" id="GO:0008409">
    <property type="term" value="F:5'-3' exonuclease activity"/>
    <property type="evidence" value="ECO:0007669"/>
    <property type="project" value="InterPro"/>
</dbReference>
<dbReference type="SMART" id="SM00279">
    <property type="entry name" value="HhH2"/>
    <property type="match status" value="1"/>
</dbReference>
<evidence type="ECO:0000313" key="5">
    <source>
        <dbReference type="EMBL" id="RRJ23379.1"/>
    </source>
</evidence>
<dbReference type="SUPFAM" id="SSF47807">
    <property type="entry name" value="5' to 3' exonuclease, C-terminal subdomain"/>
    <property type="match status" value="1"/>
</dbReference>
<dbReference type="SMART" id="SM00475">
    <property type="entry name" value="53EXOc"/>
    <property type="match status" value="1"/>
</dbReference>
<dbReference type="InterPro" id="IPR020045">
    <property type="entry name" value="DNA_polI_H3TH"/>
</dbReference>
<name>A0A3P3QS88_9GAMM</name>
<dbReference type="InterPro" id="IPR008918">
    <property type="entry name" value="HhH2"/>
</dbReference>
<dbReference type="InterPro" id="IPR029060">
    <property type="entry name" value="PIN-like_dom_sf"/>
</dbReference>
<dbReference type="GO" id="GO:0003677">
    <property type="term" value="F:DNA binding"/>
    <property type="evidence" value="ECO:0007669"/>
    <property type="project" value="UniProtKB-KW"/>
</dbReference>
<dbReference type="PANTHER" id="PTHR42646">
    <property type="entry name" value="FLAP ENDONUCLEASE XNI"/>
    <property type="match status" value="1"/>
</dbReference>
<gene>
    <name evidence="5" type="ORF">EIK76_04720</name>
</gene>
<comment type="caution">
    <text evidence="5">The sequence shown here is derived from an EMBL/GenBank/DDBJ whole genome shotgun (WGS) entry which is preliminary data.</text>
</comment>
<evidence type="ECO:0000256" key="3">
    <source>
        <dbReference type="ARBA" id="ARBA00023125"/>
    </source>
</evidence>
<feature type="domain" description="5'-3' exonuclease" evidence="4">
    <location>
        <begin position="2"/>
        <end position="265"/>
    </location>
</feature>
<sequence>MAHLLLIDGLNLVRRLYAAQERPFHNSPAPYSEATGQQLLHNTAEQLQQIALKLTRQFKPSHALAVFEATHLNWRTKLYPAYKADRLPMPEHLQIALPVLKQKLSDIGIQSFQIADQEADDVIASLAMTMRQHQQQVTIVSTDKGYLPLLADGVAVYDHFNRQQHSAETVLQKFGVLPQQLVRYWSLVGDKTNNISGLTGVGPKTAAELLKLGPDIKTALAHPDCPAKLKQKIMASRAQLQLFMQILSLKTDLQLGLNLQQVRFTAC</sequence>
<dbReference type="NCBIfam" id="NF007017">
    <property type="entry name" value="PRK09482.1"/>
    <property type="match status" value="1"/>
</dbReference>
<dbReference type="OrthoDB" id="9806424at2"/>
<reference evidence="5 6" key="1">
    <citation type="submission" date="2018-11" db="EMBL/GenBank/DDBJ databases">
        <title>Draft genome analysis of Rheinheimera mesophila isolated from an industrial waste site.</title>
        <authorList>
            <person name="Yu Q."/>
            <person name="Qi Y."/>
            <person name="Zhang H."/>
            <person name="Lu Y."/>
            <person name="Pu J."/>
        </authorList>
    </citation>
    <scope>NUCLEOTIDE SEQUENCE [LARGE SCALE GENOMIC DNA]</scope>
    <source>
        <strain evidence="5 6">IITR13</strain>
    </source>
</reference>
<dbReference type="EMBL" id="RRCF01000001">
    <property type="protein sequence ID" value="RRJ23379.1"/>
    <property type="molecule type" value="Genomic_DNA"/>
</dbReference>
<dbReference type="Gene3D" id="3.40.50.1010">
    <property type="entry name" value="5'-nuclease"/>
    <property type="match status" value="1"/>
</dbReference>
<dbReference type="RefSeq" id="WP_046521241.1">
    <property type="nucleotide sequence ID" value="NZ_LAVS01000091.1"/>
</dbReference>
<dbReference type="AlphaFoldDB" id="A0A3P3QS88"/>
<dbReference type="GO" id="GO:0033567">
    <property type="term" value="P:DNA replication, Okazaki fragment processing"/>
    <property type="evidence" value="ECO:0007669"/>
    <property type="project" value="InterPro"/>
</dbReference>
<dbReference type="InterPro" id="IPR002421">
    <property type="entry name" value="5-3_exonuclease"/>
</dbReference>
<evidence type="ECO:0000313" key="6">
    <source>
        <dbReference type="Proteomes" id="UP000276260"/>
    </source>
</evidence>
<keyword evidence="2" id="KW-0378">Hydrolase</keyword>
<dbReference type="Gene3D" id="1.10.150.20">
    <property type="entry name" value="5' to 3' exonuclease, C-terminal subdomain"/>
    <property type="match status" value="1"/>
</dbReference>
<dbReference type="GO" id="GO:0017108">
    <property type="term" value="F:5'-flap endonuclease activity"/>
    <property type="evidence" value="ECO:0007669"/>
    <property type="project" value="InterPro"/>
</dbReference>
<keyword evidence="3" id="KW-0238">DNA-binding</keyword>
<dbReference type="CDD" id="cd09859">
    <property type="entry name" value="PIN_53EXO"/>
    <property type="match status" value="1"/>
</dbReference>
<dbReference type="PANTHER" id="PTHR42646:SF2">
    <property type="entry name" value="5'-3' EXONUCLEASE FAMILY PROTEIN"/>
    <property type="match status" value="1"/>
</dbReference>
<evidence type="ECO:0000256" key="2">
    <source>
        <dbReference type="ARBA" id="ARBA00022801"/>
    </source>
</evidence>
<protein>
    <submittedName>
        <fullName evidence="5">Flap endonuclease Xni</fullName>
    </submittedName>
</protein>
<evidence type="ECO:0000256" key="1">
    <source>
        <dbReference type="ARBA" id="ARBA00022722"/>
    </source>
</evidence>
<keyword evidence="6" id="KW-1185">Reference proteome</keyword>
<keyword evidence="1" id="KW-0540">Nuclease</keyword>
<dbReference type="SUPFAM" id="SSF88723">
    <property type="entry name" value="PIN domain-like"/>
    <property type="match status" value="1"/>
</dbReference>
<dbReference type="InterPro" id="IPR038969">
    <property type="entry name" value="FEN"/>
</dbReference>
<dbReference type="InterPro" id="IPR020046">
    <property type="entry name" value="5-3_exonucl_a-hlix_arch_N"/>
</dbReference>
<accession>A0A3P3QS88</accession>
<evidence type="ECO:0000259" key="4">
    <source>
        <dbReference type="SMART" id="SM00475"/>
    </source>
</evidence>
<keyword evidence="5" id="KW-0255">Endonuclease</keyword>